<protein>
    <submittedName>
        <fullName evidence="1">Uncharacterized protein</fullName>
    </submittedName>
</protein>
<dbReference type="Proteomes" id="UP001142372">
    <property type="component" value="Unassembled WGS sequence"/>
</dbReference>
<reference evidence="1" key="1">
    <citation type="journal article" date="2014" name="Int. J. Syst. Evol. Microbiol.">
        <title>Complete genome sequence of Corynebacterium casei LMG S-19264T (=DSM 44701T), isolated from a smear-ripened cheese.</title>
        <authorList>
            <consortium name="US DOE Joint Genome Institute (JGI-PGF)"/>
            <person name="Walter F."/>
            <person name="Albersmeier A."/>
            <person name="Kalinowski J."/>
            <person name="Ruckert C."/>
        </authorList>
    </citation>
    <scope>NUCLEOTIDE SEQUENCE</scope>
    <source>
        <strain evidence="1">VKM Ac-1401</strain>
    </source>
</reference>
<comment type="caution">
    <text evidence="1">The sequence shown here is derived from an EMBL/GenBank/DDBJ whole genome shotgun (WGS) entry which is preliminary data.</text>
</comment>
<dbReference type="AlphaFoldDB" id="A0A9W6HB25"/>
<name>A0A9W6HB25_9MICO</name>
<gene>
    <name evidence="1" type="ORF">GCM10017584_24150</name>
</gene>
<evidence type="ECO:0000313" key="1">
    <source>
        <dbReference type="EMBL" id="GLJ76841.1"/>
    </source>
</evidence>
<organism evidence="1 2">
    <name type="scientific">Leifsonia poae</name>
    <dbReference type="NCBI Taxonomy" id="110933"/>
    <lineage>
        <taxon>Bacteria</taxon>
        <taxon>Bacillati</taxon>
        <taxon>Actinomycetota</taxon>
        <taxon>Actinomycetes</taxon>
        <taxon>Micrococcales</taxon>
        <taxon>Microbacteriaceae</taxon>
        <taxon>Leifsonia</taxon>
    </lineage>
</organism>
<dbReference type="RefSeq" id="WP_271177501.1">
    <property type="nucleotide sequence ID" value="NZ_BAAAJO010000002.1"/>
</dbReference>
<keyword evidence="2" id="KW-1185">Reference proteome</keyword>
<evidence type="ECO:0000313" key="2">
    <source>
        <dbReference type="Proteomes" id="UP001142372"/>
    </source>
</evidence>
<accession>A0A9W6HB25</accession>
<reference evidence="1" key="2">
    <citation type="submission" date="2023-01" db="EMBL/GenBank/DDBJ databases">
        <authorList>
            <person name="Sun Q."/>
            <person name="Evtushenko L."/>
        </authorList>
    </citation>
    <scope>NUCLEOTIDE SEQUENCE</scope>
    <source>
        <strain evidence="1">VKM Ac-1401</strain>
    </source>
</reference>
<sequence length="59" mass="6643">MTEYKYVSLPTARKEIQSSKVEEHASAELNAVYVSEGWDVVNATRPMGIGQIGFLLRRD</sequence>
<dbReference type="EMBL" id="BSEN01000012">
    <property type="protein sequence ID" value="GLJ76841.1"/>
    <property type="molecule type" value="Genomic_DNA"/>
</dbReference>
<proteinExistence type="predicted"/>